<evidence type="ECO:0000256" key="2">
    <source>
        <dbReference type="ARBA" id="ARBA00022737"/>
    </source>
</evidence>
<dbReference type="SUPFAM" id="SSF47473">
    <property type="entry name" value="EF-hand"/>
    <property type="match status" value="1"/>
</dbReference>
<evidence type="ECO:0000259" key="4">
    <source>
        <dbReference type="PROSITE" id="PS50222"/>
    </source>
</evidence>
<accession>A0A8J5KVH5</accession>
<sequence length="146" mass="16146">MLAMRRRRAPNPTTSAARGRPTSPFDSNGDDKILSEELAALLASLCHPPSEEELRRMMVEANSNGDGFISVEEFVEINTPSASTDEDLRLAFAIFDLDRNDIIFAEELFRGLSRIEEGASGTQCRRMIQGVDRDGDSLISSRSLKP</sequence>
<feature type="region of interest" description="Disordered" evidence="3">
    <location>
        <begin position="1"/>
        <end position="30"/>
    </location>
</feature>
<reference evidence="5 6" key="1">
    <citation type="submission" date="2020-08" db="EMBL/GenBank/DDBJ databases">
        <title>Plant Genome Project.</title>
        <authorList>
            <person name="Zhang R.-G."/>
        </authorList>
    </citation>
    <scope>NUCLEOTIDE SEQUENCE [LARGE SCALE GENOMIC DNA]</scope>
    <source>
        <tissue evidence="5">Rhizome</tissue>
    </source>
</reference>
<dbReference type="PROSITE" id="PS50222">
    <property type="entry name" value="EF_HAND_2"/>
    <property type="match status" value="1"/>
</dbReference>
<dbReference type="FunFam" id="1.10.238.10:FF:000178">
    <property type="entry name" value="Calmodulin-2 A"/>
    <property type="match status" value="1"/>
</dbReference>
<dbReference type="InterPro" id="IPR039647">
    <property type="entry name" value="EF_hand_pair_protein_CML-like"/>
</dbReference>
<dbReference type="CDD" id="cd00051">
    <property type="entry name" value="EFh"/>
    <property type="match status" value="2"/>
</dbReference>
<dbReference type="InterPro" id="IPR002048">
    <property type="entry name" value="EF_hand_dom"/>
</dbReference>
<dbReference type="Pfam" id="PF13499">
    <property type="entry name" value="EF-hand_7"/>
    <property type="match status" value="1"/>
</dbReference>
<keyword evidence="1" id="KW-0479">Metal-binding</keyword>
<gene>
    <name evidence="5" type="ORF">ZIOFF_052511</name>
</gene>
<dbReference type="GO" id="GO:0043226">
    <property type="term" value="C:organelle"/>
    <property type="evidence" value="ECO:0007669"/>
    <property type="project" value="UniProtKB-ARBA"/>
</dbReference>
<protein>
    <recommendedName>
        <fullName evidence="4">EF-hand domain-containing protein</fullName>
    </recommendedName>
</protein>
<dbReference type="InterPro" id="IPR011992">
    <property type="entry name" value="EF-hand-dom_pair"/>
</dbReference>
<dbReference type="EMBL" id="JACMSC010000014">
    <property type="protein sequence ID" value="KAG6491178.1"/>
    <property type="molecule type" value="Genomic_DNA"/>
</dbReference>
<dbReference type="AlphaFoldDB" id="A0A8J5KVH5"/>
<proteinExistence type="predicted"/>
<comment type="caution">
    <text evidence="5">The sequence shown here is derived from an EMBL/GenBank/DDBJ whole genome shotgun (WGS) entry which is preliminary data.</text>
</comment>
<evidence type="ECO:0000313" key="5">
    <source>
        <dbReference type="EMBL" id="KAG6491178.1"/>
    </source>
</evidence>
<dbReference type="GO" id="GO:0005509">
    <property type="term" value="F:calcium ion binding"/>
    <property type="evidence" value="ECO:0007669"/>
    <property type="project" value="InterPro"/>
</dbReference>
<keyword evidence="6" id="KW-1185">Reference proteome</keyword>
<feature type="domain" description="EF-hand" evidence="4">
    <location>
        <begin position="49"/>
        <end position="84"/>
    </location>
</feature>
<evidence type="ECO:0000256" key="1">
    <source>
        <dbReference type="ARBA" id="ARBA00022723"/>
    </source>
</evidence>
<evidence type="ECO:0000256" key="3">
    <source>
        <dbReference type="SAM" id="MobiDB-lite"/>
    </source>
</evidence>
<keyword evidence="2" id="KW-0677">Repeat</keyword>
<organism evidence="5 6">
    <name type="scientific">Zingiber officinale</name>
    <name type="common">Ginger</name>
    <name type="synonym">Amomum zingiber</name>
    <dbReference type="NCBI Taxonomy" id="94328"/>
    <lineage>
        <taxon>Eukaryota</taxon>
        <taxon>Viridiplantae</taxon>
        <taxon>Streptophyta</taxon>
        <taxon>Embryophyta</taxon>
        <taxon>Tracheophyta</taxon>
        <taxon>Spermatophyta</taxon>
        <taxon>Magnoliopsida</taxon>
        <taxon>Liliopsida</taxon>
        <taxon>Zingiberales</taxon>
        <taxon>Zingiberaceae</taxon>
        <taxon>Zingiber</taxon>
    </lineage>
</organism>
<dbReference type="Proteomes" id="UP000734854">
    <property type="component" value="Unassembled WGS sequence"/>
</dbReference>
<name>A0A8J5KVH5_ZINOF</name>
<evidence type="ECO:0000313" key="6">
    <source>
        <dbReference type="Proteomes" id="UP000734854"/>
    </source>
</evidence>
<dbReference type="PANTHER" id="PTHR10891">
    <property type="entry name" value="EF-HAND CALCIUM-BINDING DOMAIN CONTAINING PROTEIN"/>
    <property type="match status" value="1"/>
</dbReference>
<dbReference type="Gene3D" id="1.10.238.10">
    <property type="entry name" value="EF-hand"/>
    <property type="match status" value="2"/>
</dbReference>
<dbReference type="SMART" id="SM00054">
    <property type="entry name" value="EFh"/>
    <property type="match status" value="2"/>
</dbReference>